<evidence type="ECO:0000256" key="3">
    <source>
        <dbReference type="ARBA" id="ARBA00022692"/>
    </source>
</evidence>
<gene>
    <name evidence="8" type="ORF">A2908_03620</name>
</gene>
<dbReference type="PANTHER" id="PTHR38459:SF1">
    <property type="entry name" value="PROPHAGE BACTOPRENOL-LINKED GLUCOSE TRANSLOCASE HOMOLOG"/>
    <property type="match status" value="1"/>
</dbReference>
<dbReference type="GO" id="GO:0000271">
    <property type="term" value="P:polysaccharide biosynthetic process"/>
    <property type="evidence" value="ECO:0007669"/>
    <property type="project" value="InterPro"/>
</dbReference>
<keyword evidence="3 6" id="KW-0812">Transmembrane</keyword>
<dbReference type="AlphaFoldDB" id="A0A1G2ID15"/>
<reference evidence="8 9" key="1">
    <citation type="journal article" date="2016" name="Nat. Commun.">
        <title>Thousands of microbial genomes shed light on interconnected biogeochemical processes in an aquifer system.</title>
        <authorList>
            <person name="Anantharaman K."/>
            <person name="Brown C.T."/>
            <person name="Hug L.A."/>
            <person name="Sharon I."/>
            <person name="Castelle C.J."/>
            <person name="Probst A.J."/>
            <person name="Thomas B.C."/>
            <person name="Singh A."/>
            <person name="Wilkins M.J."/>
            <person name="Karaoz U."/>
            <person name="Brodie E.L."/>
            <person name="Williams K.H."/>
            <person name="Hubbard S.S."/>
            <person name="Banfield J.F."/>
        </authorList>
    </citation>
    <scope>NUCLEOTIDE SEQUENCE [LARGE SCALE GENOMIC DNA]</scope>
</reference>
<dbReference type="PANTHER" id="PTHR38459">
    <property type="entry name" value="PROPHAGE BACTOPRENOL-LINKED GLUCOSE TRANSLOCASE HOMOLOG"/>
    <property type="match status" value="1"/>
</dbReference>
<comment type="subcellular location">
    <subcellularLocation>
        <location evidence="1">Membrane</location>
        <topology evidence="1">Multi-pass membrane protein</topology>
    </subcellularLocation>
</comment>
<dbReference type="InterPro" id="IPR051401">
    <property type="entry name" value="GtrA_CellWall_Glycosyl"/>
</dbReference>
<dbReference type="InterPro" id="IPR007267">
    <property type="entry name" value="GtrA_DPMS_TM"/>
</dbReference>
<dbReference type="EMBL" id="MHPA01000024">
    <property type="protein sequence ID" value="OGZ72603.1"/>
    <property type="molecule type" value="Genomic_DNA"/>
</dbReference>
<feature type="transmembrane region" description="Helical" evidence="6">
    <location>
        <begin position="23"/>
        <end position="41"/>
    </location>
</feature>
<accession>A0A1G2ID15</accession>
<evidence type="ECO:0000313" key="9">
    <source>
        <dbReference type="Proteomes" id="UP000176774"/>
    </source>
</evidence>
<evidence type="ECO:0000256" key="6">
    <source>
        <dbReference type="SAM" id="Phobius"/>
    </source>
</evidence>
<feature type="transmembrane region" description="Helical" evidence="6">
    <location>
        <begin position="189"/>
        <end position="210"/>
    </location>
</feature>
<proteinExistence type="inferred from homology"/>
<dbReference type="Pfam" id="PF04138">
    <property type="entry name" value="GtrA_DPMS_TM"/>
    <property type="match status" value="1"/>
</dbReference>
<dbReference type="GO" id="GO:0005886">
    <property type="term" value="C:plasma membrane"/>
    <property type="evidence" value="ECO:0007669"/>
    <property type="project" value="TreeGrafter"/>
</dbReference>
<evidence type="ECO:0000256" key="4">
    <source>
        <dbReference type="ARBA" id="ARBA00022989"/>
    </source>
</evidence>
<evidence type="ECO:0000256" key="5">
    <source>
        <dbReference type="ARBA" id="ARBA00023136"/>
    </source>
</evidence>
<organism evidence="8 9">
    <name type="scientific">Candidatus Staskawiczbacteria bacterium RIFCSPLOWO2_01_FULL_38_12b</name>
    <dbReference type="NCBI Taxonomy" id="1802214"/>
    <lineage>
        <taxon>Bacteria</taxon>
        <taxon>Candidatus Staskawicziibacteriota</taxon>
    </lineage>
</organism>
<feature type="domain" description="GtrA/DPMS transmembrane" evidence="7">
    <location>
        <begin position="89"/>
        <end position="217"/>
    </location>
</feature>
<evidence type="ECO:0000259" key="7">
    <source>
        <dbReference type="Pfam" id="PF04138"/>
    </source>
</evidence>
<feature type="transmembrane region" description="Helical" evidence="6">
    <location>
        <begin position="53"/>
        <end position="78"/>
    </location>
</feature>
<evidence type="ECO:0000313" key="8">
    <source>
        <dbReference type="EMBL" id="OGZ72603.1"/>
    </source>
</evidence>
<name>A0A1G2ID15_9BACT</name>
<dbReference type="Proteomes" id="UP000176774">
    <property type="component" value="Unassembled WGS sequence"/>
</dbReference>
<protein>
    <recommendedName>
        <fullName evidence="7">GtrA/DPMS transmembrane domain-containing protein</fullName>
    </recommendedName>
</protein>
<dbReference type="STRING" id="1802214.A2908_03620"/>
<sequence length="219" mass="24978">MIAEDFGYFNQTQDSYESKHMKIIDIVIALICGKIVGFVISDFLKDLGIPLNLYQALALWLLFPLLALLGLWICYVIGKKLAFVFQAGKFFLVGAAATVADLKIFEVFIWIFGFFILINPLLAKTLSFLFATLLKYWGNKHWAFSKHGKEETIKELFQFLAITIIGLLIDVASFYYFTNIMGLRFGLPTILWVKLSVILAALVSAIWNFLGYKFLVFKK</sequence>
<keyword evidence="5 6" id="KW-0472">Membrane</keyword>
<feature type="transmembrane region" description="Helical" evidence="6">
    <location>
        <begin position="159"/>
        <end position="177"/>
    </location>
</feature>
<comment type="caution">
    <text evidence="8">The sequence shown here is derived from an EMBL/GenBank/DDBJ whole genome shotgun (WGS) entry which is preliminary data.</text>
</comment>
<comment type="similarity">
    <text evidence="2">Belongs to the GtrA family.</text>
</comment>
<keyword evidence="4 6" id="KW-1133">Transmembrane helix</keyword>
<evidence type="ECO:0000256" key="1">
    <source>
        <dbReference type="ARBA" id="ARBA00004141"/>
    </source>
</evidence>
<evidence type="ECO:0000256" key="2">
    <source>
        <dbReference type="ARBA" id="ARBA00009399"/>
    </source>
</evidence>